<accession>A0A9E2L399</accession>
<dbReference type="EMBL" id="JAHLFV010000125">
    <property type="protein sequence ID" value="MBU3849957.1"/>
    <property type="molecule type" value="Genomic_DNA"/>
</dbReference>
<protein>
    <submittedName>
        <fullName evidence="1">Uncharacterized protein</fullName>
    </submittedName>
</protein>
<comment type="caution">
    <text evidence="1">The sequence shown here is derived from an EMBL/GenBank/DDBJ whole genome shotgun (WGS) entry which is preliminary data.</text>
</comment>
<gene>
    <name evidence="1" type="ORF">IAA16_05275</name>
</gene>
<dbReference type="Proteomes" id="UP000823914">
    <property type="component" value="Unassembled WGS sequence"/>
</dbReference>
<dbReference type="AlphaFoldDB" id="A0A9E2L399"/>
<evidence type="ECO:0000313" key="2">
    <source>
        <dbReference type="Proteomes" id="UP000823914"/>
    </source>
</evidence>
<proteinExistence type="predicted"/>
<organism evidence="1 2">
    <name type="scientific">Candidatus Treponema excrementipullorum</name>
    <dbReference type="NCBI Taxonomy" id="2838768"/>
    <lineage>
        <taxon>Bacteria</taxon>
        <taxon>Pseudomonadati</taxon>
        <taxon>Spirochaetota</taxon>
        <taxon>Spirochaetia</taxon>
        <taxon>Spirochaetales</taxon>
        <taxon>Treponemataceae</taxon>
        <taxon>Treponema</taxon>
    </lineage>
</organism>
<evidence type="ECO:0000313" key="1">
    <source>
        <dbReference type="EMBL" id="MBU3849957.1"/>
    </source>
</evidence>
<reference evidence="1" key="2">
    <citation type="submission" date="2021-04" db="EMBL/GenBank/DDBJ databases">
        <authorList>
            <person name="Gilroy R."/>
        </authorList>
    </citation>
    <scope>NUCLEOTIDE SEQUENCE</scope>
    <source>
        <strain evidence="1">Gambia15-2214</strain>
    </source>
</reference>
<reference evidence="1" key="1">
    <citation type="journal article" date="2021" name="PeerJ">
        <title>Extensive microbial diversity within the chicken gut microbiome revealed by metagenomics and culture.</title>
        <authorList>
            <person name="Gilroy R."/>
            <person name="Ravi A."/>
            <person name="Getino M."/>
            <person name="Pursley I."/>
            <person name="Horton D.L."/>
            <person name="Alikhan N.F."/>
            <person name="Baker D."/>
            <person name="Gharbi K."/>
            <person name="Hall N."/>
            <person name="Watson M."/>
            <person name="Adriaenssens E.M."/>
            <person name="Foster-Nyarko E."/>
            <person name="Jarju S."/>
            <person name="Secka A."/>
            <person name="Antonio M."/>
            <person name="Oren A."/>
            <person name="Chaudhuri R.R."/>
            <person name="La Ragione R."/>
            <person name="Hildebrand F."/>
            <person name="Pallen M.J."/>
        </authorList>
    </citation>
    <scope>NUCLEOTIDE SEQUENCE</scope>
    <source>
        <strain evidence="1">Gambia15-2214</strain>
    </source>
</reference>
<sequence length="82" mass="9156">MFSDTTGDMVITNTQIMEAAEKGANDRALHIAENLLRECVPFEFIAKCTELPLAVVKALNQQLQRDYQFNTDFVPFSGVCVS</sequence>
<name>A0A9E2L399_9SPIR</name>